<sequence>MPLLPGAEPFHHHGGPVGVLVCHGFTGSPFSMRPWAERAAEAGYSVSLPLLPGHGTHWRDLNLTRWHDWYAALERSFHELSEQCEQVFLFGLSMGGALSLHLAAQQGAGVSGLVLVNPLVVMPGKAHVALPVVRHLVPSFPGIANDIAKPGVEEHGYLRTPLHAAHSMKQLTKAVQAELPRITQPLLLFRSPQDHVVSPASGQTLLRRIGSQDVEERLLEQSFHVATLDHDAETVFEGSLDFVKRHTTASGTED</sequence>
<accession>A0ABW1FWY1</accession>
<evidence type="ECO:0000259" key="1">
    <source>
        <dbReference type="Pfam" id="PF12146"/>
    </source>
</evidence>
<name>A0ABW1FWY1_9ACTN</name>
<dbReference type="SUPFAM" id="SSF53474">
    <property type="entry name" value="alpha/beta-Hydrolases"/>
    <property type="match status" value="1"/>
</dbReference>
<dbReference type="PANTHER" id="PTHR11614">
    <property type="entry name" value="PHOSPHOLIPASE-RELATED"/>
    <property type="match status" value="1"/>
</dbReference>
<organism evidence="2 3">
    <name type="scientific">Streptacidiphilus monticola</name>
    <dbReference type="NCBI Taxonomy" id="2161674"/>
    <lineage>
        <taxon>Bacteria</taxon>
        <taxon>Bacillati</taxon>
        <taxon>Actinomycetota</taxon>
        <taxon>Actinomycetes</taxon>
        <taxon>Kitasatosporales</taxon>
        <taxon>Streptomycetaceae</taxon>
        <taxon>Streptacidiphilus</taxon>
    </lineage>
</organism>
<reference evidence="3" key="1">
    <citation type="journal article" date="2019" name="Int. J. Syst. Evol. Microbiol.">
        <title>The Global Catalogue of Microorganisms (GCM) 10K type strain sequencing project: providing services to taxonomists for standard genome sequencing and annotation.</title>
        <authorList>
            <consortium name="The Broad Institute Genomics Platform"/>
            <consortium name="The Broad Institute Genome Sequencing Center for Infectious Disease"/>
            <person name="Wu L."/>
            <person name="Ma J."/>
        </authorList>
    </citation>
    <scope>NUCLEOTIDE SEQUENCE [LARGE SCALE GENOMIC DNA]</scope>
    <source>
        <strain evidence="3">JCM 4816</strain>
    </source>
</reference>
<proteinExistence type="predicted"/>
<dbReference type="Proteomes" id="UP001596174">
    <property type="component" value="Unassembled WGS sequence"/>
</dbReference>
<protein>
    <submittedName>
        <fullName evidence="2">Alpha/beta hydrolase</fullName>
    </submittedName>
</protein>
<dbReference type="InterPro" id="IPR029058">
    <property type="entry name" value="AB_hydrolase_fold"/>
</dbReference>
<gene>
    <name evidence="2" type="ORF">ACFP3V_04320</name>
</gene>
<keyword evidence="3" id="KW-1185">Reference proteome</keyword>
<comment type="caution">
    <text evidence="2">The sequence shown here is derived from an EMBL/GenBank/DDBJ whole genome shotgun (WGS) entry which is preliminary data.</text>
</comment>
<dbReference type="InterPro" id="IPR012354">
    <property type="entry name" value="Esterase_lipase"/>
</dbReference>
<feature type="domain" description="Serine aminopeptidase S33" evidence="1">
    <location>
        <begin position="19"/>
        <end position="229"/>
    </location>
</feature>
<dbReference type="InterPro" id="IPR022742">
    <property type="entry name" value="Hydrolase_4"/>
</dbReference>
<dbReference type="InterPro" id="IPR051044">
    <property type="entry name" value="MAG_DAG_Lipase"/>
</dbReference>
<dbReference type="GO" id="GO:0016787">
    <property type="term" value="F:hydrolase activity"/>
    <property type="evidence" value="ECO:0007669"/>
    <property type="project" value="UniProtKB-KW"/>
</dbReference>
<dbReference type="Pfam" id="PF12146">
    <property type="entry name" value="Hydrolase_4"/>
    <property type="match status" value="1"/>
</dbReference>
<evidence type="ECO:0000313" key="2">
    <source>
        <dbReference type="EMBL" id="MFC5906443.1"/>
    </source>
</evidence>
<keyword evidence="2" id="KW-0378">Hydrolase</keyword>
<dbReference type="RefSeq" id="WP_380579852.1">
    <property type="nucleotide sequence ID" value="NZ_JBHSQJ010000012.1"/>
</dbReference>
<dbReference type="Gene3D" id="3.40.50.1820">
    <property type="entry name" value="alpha/beta hydrolase"/>
    <property type="match status" value="1"/>
</dbReference>
<dbReference type="EMBL" id="JBHSQJ010000012">
    <property type="protein sequence ID" value="MFC5906443.1"/>
    <property type="molecule type" value="Genomic_DNA"/>
</dbReference>
<dbReference type="PIRSF" id="PIRSF017388">
    <property type="entry name" value="Esterase_lipase"/>
    <property type="match status" value="1"/>
</dbReference>
<evidence type="ECO:0000313" key="3">
    <source>
        <dbReference type="Proteomes" id="UP001596174"/>
    </source>
</evidence>